<evidence type="ECO:0000256" key="12">
    <source>
        <dbReference type="ARBA" id="ARBA00022968"/>
    </source>
</evidence>
<proteinExistence type="inferred from homology"/>
<keyword evidence="14 20" id="KW-0472">Membrane</keyword>
<sequence>NTAHSPITNKLKKIIRMQDSHSNTQIFNQANSMVKRTWRLLFRIATLILLVSIFVLSLIIVLQSTPGNLQNDINTIRRELNELMENFETTSKSLLSVSNQITYDVSVLTPIRQEAIETNIISKIKDHCKDRVIKEGGTCTMNRSPLHDVSFLKGINKFYFTYKDNMQIKFKSLLDYPNFIPTATTPHGCIRIPSFSLGQTHWCYTHNIILQGCADTAHSNQYISLGTLQVLKNGDPYFKVEHSHYLNDGKNRKSCSVVAVPDGCLLYCVIMTKNETENFKDPQLATQLLTYISYNGTIKDRIINPPGSSRDWVHIAPGVGSGILYANYIIFPLYGGLTEKSVIHNNQSGKYFFPNSTKLQCRNSTVEKIKGAKDSYTITYFSGRLIQSAFLVCDLRRFLSEDCEILIPSNDYMMVGAEGRLYNIENNIFYYQRGSSWWPYPSLYRIRLNLSNKYPKITEIKFTKIEIAPRPGNKDCPGNKACPKECITGVYQDTWPLSYPNTAFPHLKRAYYTGFYLNNSLERRNPTFYTADNLDYHQQERLGKFNLTAGYSTTTCFKQTTTARLYCLYILEVGDSVIGDFQINPFLRLIDQTVN</sequence>
<feature type="non-terminal residue" evidence="21">
    <location>
        <position position="1"/>
    </location>
</feature>
<keyword evidence="10" id="KW-1043">Host membrane</keyword>
<dbReference type="GlyCosmos" id="K4PW25">
    <property type="glycosylation" value="1 site, No reported glycans"/>
</dbReference>
<evidence type="ECO:0000313" key="21">
    <source>
        <dbReference type="EMBL" id="BAM62801.1"/>
    </source>
</evidence>
<evidence type="ECO:0000256" key="8">
    <source>
        <dbReference type="ARBA" id="ARBA00022804"/>
    </source>
</evidence>
<evidence type="ECO:0000256" key="6">
    <source>
        <dbReference type="ARBA" id="ARBA00022581"/>
    </source>
</evidence>
<dbReference type="SUPFAM" id="SSF50939">
    <property type="entry name" value="Sialidases"/>
    <property type="match status" value="1"/>
</dbReference>
<dbReference type="CDD" id="cd15469">
    <property type="entry name" value="HN"/>
    <property type="match status" value="1"/>
</dbReference>
<dbReference type="EMBL" id="AB753463">
    <property type="protein sequence ID" value="BAM62801.1"/>
    <property type="molecule type" value="Viral_cRNA"/>
</dbReference>
<evidence type="ECO:0000256" key="9">
    <source>
        <dbReference type="ARBA" id="ARBA00022844"/>
    </source>
</evidence>
<evidence type="ECO:0000256" key="20">
    <source>
        <dbReference type="SAM" id="Phobius"/>
    </source>
</evidence>
<keyword evidence="8" id="KW-1161">Viral attachment to host cell</keyword>
<evidence type="ECO:0000256" key="3">
    <source>
        <dbReference type="ARBA" id="ARBA00007701"/>
    </source>
</evidence>
<keyword evidence="18" id="KW-1015">Disulfide bond</keyword>
<feature type="disulfide bond" evidence="18">
    <location>
        <begin position="393"/>
        <end position="403"/>
    </location>
</feature>
<evidence type="ECO:0000256" key="4">
    <source>
        <dbReference type="ARBA" id="ARBA00022511"/>
    </source>
</evidence>
<keyword evidence="15" id="KW-0325">Glycoprotein</keyword>
<protein>
    <submittedName>
        <fullName evidence="21">Hemagglutinin-neuraminidase</fullName>
    </submittedName>
</protein>
<keyword evidence="12" id="KW-0735">Signal-anchor</keyword>
<dbReference type="PIRSF" id="PIRSF001072">
    <property type="entry name" value="Hemagglut-neuramid_paramyxoV"/>
    <property type="match status" value="1"/>
</dbReference>
<evidence type="ECO:0000256" key="15">
    <source>
        <dbReference type="ARBA" id="ARBA00023180"/>
    </source>
</evidence>
<keyword evidence="11 19" id="KW-0261">Viral envelope protein</keyword>
<feature type="disulfide bond" evidence="18">
    <location>
        <begin position="203"/>
        <end position="264"/>
    </location>
</feature>
<keyword evidence="4" id="KW-1032">Host cell membrane</keyword>
<evidence type="ECO:0000256" key="17">
    <source>
        <dbReference type="PIRSR" id="PIRSR001072-1"/>
    </source>
</evidence>
<dbReference type="GO" id="GO:0046789">
    <property type="term" value="F:host cell surface receptor binding"/>
    <property type="evidence" value="ECO:0007669"/>
    <property type="project" value="InterPro"/>
</dbReference>
<dbReference type="InterPro" id="IPR036278">
    <property type="entry name" value="Sialidase_sf"/>
</dbReference>
<dbReference type="InterPro" id="IPR016285">
    <property type="entry name" value="Hemagglutn-neuramid"/>
</dbReference>
<evidence type="ECO:0000256" key="14">
    <source>
        <dbReference type="ARBA" id="ARBA00023136"/>
    </source>
</evidence>
<keyword evidence="16" id="KW-1160">Virus entry into host cell</keyword>
<evidence type="ECO:0000256" key="11">
    <source>
        <dbReference type="ARBA" id="ARBA00022879"/>
    </source>
</evidence>
<keyword evidence="7 20" id="KW-0812">Transmembrane</keyword>
<dbReference type="GO" id="GO:0055036">
    <property type="term" value="C:virion membrane"/>
    <property type="evidence" value="ECO:0007669"/>
    <property type="project" value="UniProtKB-SubCell"/>
</dbReference>
<feature type="non-terminal residue" evidence="21">
    <location>
        <position position="595"/>
    </location>
</feature>
<evidence type="ECO:0000256" key="1">
    <source>
        <dbReference type="ARBA" id="ARBA00004208"/>
    </source>
</evidence>
<dbReference type="GO" id="GO:0019062">
    <property type="term" value="P:virion attachment to host cell"/>
    <property type="evidence" value="ECO:0007669"/>
    <property type="project" value="UniProtKB-KW"/>
</dbReference>
<feature type="disulfide bond" evidence="18">
    <location>
        <begin position="189"/>
        <end position="213"/>
    </location>
</feature>
<comment type="similarity">
    <text evidence="3 19">Belongs to the paramyxoviruses hemagglutinin-neuraminidase family.</text>
</comment>
<feature type="transmembrane region" description="Helical" evidence="20">
    <location>
        <begin position="40"/>
        <end position="62"/>
    </location>
</feature>
<dbReference type="InterPro" id="IPR000665">
    <property type="entry name" value="Hemagglutn/HN"/>
</dbReference>
<gene>
    <name evidence="21" type="primary">HN</name>
</gene>
<evidence type="ECO:0000256" key="16">
    <source>
        <dbReference type="ARBA" id="ARBA00023296"/>
    </source>
</evidence>
<keyword evidence="9" id="KW-0946">Virion</keyword>
<feature type="glycosylation site" description="N-linked (GlcNAc...) asparagine; by host" evidence="17">
    <location>
        <position position="295"/>
    </location>
</feature>
<dbReference type="GO" id="GO:0019031">
    <property type="term" value="C:viral envelope"/>
    <property type="evidence" value="ECO:0007669"/>
    <property type="project" value="UniProtKB-KW"/>
</dbReference>
<comment type="subcellular location">
    <subcellularLocation>
        <location evidence="2">Host cell membrane</location>
        <topology evidence="2">Single-pass type II membrane protein</topology>
    </subcellularLocation>
    <subcellularLocation>
        <location evidence="1">Virion membrane</location>
        <topology evidence="1">Single-pass type II membrane protein</topology>
    </subcellularLocation>
</comment>
<dbReference type="Gene3D" id="2.120.10.10">
    <property type="match status" value="1"/>
</dbReference>
<name>K4PW25_9MONO</name>
<keyword evidence="5 19" id="KW-0348">Hemagglutinin</keyword>
<dbReference type="GO" id="GO:0046718">
    <property type="term" value="P:symbiont entry into host cell"/>
    <property type="evidence" value="ECO:0007669"/>
    <property type="project" value="UniProtKB-KW"/>
</dbReference>
<evidence type="ECO:0000256" key="10">
    <source>
        <dbReference type="ARBA" id="ARBA00022870"/>
    </source>
</evidence>
<evidence type="ECO:0000256" key="2">
    <source>
        <dbReference type="ARBA" id="ARBA00004336"/>
    </source>
</evidence>
<evidence type="ECO:0000256" key="7">
    <source>
        <dbReference type="ARBA" id="ARBA00022692"/>
    </source>
</evidence>
<feature type="disulfide bond" evidence="18">
    <location>
        <begin position="255"/>
        <end position="268"/>
    </location>
</feature>
<keyword evidence="13 20" id="KW-1133">Transmembrane helix</keyword>
<reference evidence="21" key="1">
    <citation type="journal article" date="2013" name="Jpn. J. Infect. Dis.">
        <title>An Outbreak of Parainfluenza Virus Type 4 Infections among Children with Acute Respiratory Infections during the 2011-2012 Winter Season in Yamagata, Japan.</title>
        <authorList>
            <person name="Abiko C."/>
            <person name="Mizuta K."/>
            <person name="Aoki Y."/>
            <person name="Ikeda T."/>
            <person name="Itagaki T."/>
            <person name="Noda M."/>
            <person name="Kimura H."/>
            <person name="Ahiko T."/>
        </authorList>
    </citation>
    <scope>NUCLEOTIDE SEQUENCE</scope>
    <source>
        <strain evidence="21">2265-Yamagata-2011</strain>
    </source>
</reference>
<accession>K4PW25</accession>
<dbReference type="GO" id="GO:0020002">
    <property type="term" value="C:host cell plasma membrane"/>
    <property type="evidence" value="ECO:0007669"/>
    <property type="project" value="UniProtKB-SubCell"/>
</dbReference>
<organism evidence="21">
    <name type="scientific">Human parainfluenza virus 4a</name>
    <dbReference type="NCBI Taxonomy" id="11224"/>
    <lineage>
        <taxon>Viruses</taxon>
        <taxon>Riboviria</taxon>
        <taxon>Orthornavirae</taxon>
        <taxon>Negarnaviricota</taxon>
        <taxon>Haploviricotina</taxon>
        <taxon>Monjiviricetes</taxon>
        <taxon>Mononegavirales</taxon>
        <taxon>Paramyxoviridae</taxon>
        <taxon>Rubulavirinae</taxon>
        <taxon>Orthorubulavirus</taxon>
        <taxon>Orthorubulavirus hominis</taxon>
        <taxon>Human orthorubulavirus 4</taxon>
    </lineage>
</organism>
<dbReference type="Gene3D" id="1.20.5.110">
    <property type="match status" value="1"/>
</dbReference>
<evidence type="ECO:0000256" key="5">
    <source>
        <dbReference type="ARBA" id="ARBA00022546"/>
    </source>
</evidence>
<evidence type="ECO:0000256" key="18">
    <source>
        <dbReference type="PIRSR" id="PIRSR001072-2"/>
    </source>
</evidence>
<feature type="disulfide bond" evidence="18">
    <location>
        <begin position="556"/>
        <end position="567"/>
    </location>
</feature>
<evidence type="ECO:0000256" key="19">
    <source>
        <dbReference type="RuleBase" id="RU004216"/>
    </source>
</evidence>
<keyword evidence="6" id="KW-0945">Host-virus interaction</keyword>
<evidence type="ECO:0000256" key="13">
    <source>
        <dbReference type="ARBA" id="ARBA00022989"/>
    </source>
</evidence>
<feature type="disulfide bond" evidence="18">
    <location>
        <begin position="476"/>
        <end position="486"/>
    </location>
</feature>
<dbReference type="Pfam" id="PF00423">
    <property type="entry name" value="HN"/>
    <property type="match status" value="1"/>
</dbReference>
<dbReference type="GO" id="GO:0004308">
    <property type="term" value="F:exo-alpha-sialidase activity"/>
    <property type="evidence" value="ECO:0007669"/>
    <property type="project" value="InterPro"/>
</dbReference>